<comment type="caution">
    <text evidence="2">The sequence shown here is derived from an EMBL/GenBank/DDBJ whole genome shotgun (WGS) entry which is preliminary data.</text>
</comment>
<feature type="transmembrane region" description="Helical" evidence="1">
    <location>
        <begin position="63"/>
        <end position="84"/>
    </location>
</feature>
<accession>A0A9P5RM79</accession>
<gene>
    <name evidence="2" type="ORF">BG015_003199</name>
</gene>
<protein>
    <submittedName>
        <fullName evidence="2">Uncharacterized protein</fullName>
    </submittedName>
</protein>
<keyword evidence="1" id="KW-0472">Membrane</keyword>
<proteinExistence type="predicted"/>
<keyword evidence="1" id="KW-0812">Transmembrane</keyword>
<organism evidence="2 3">
    <name type="scientific">Linnemannia schmuckeri</name>
    <dbReference type="NCBI Taxonomy" id="64567"/>
    <lineage>
        <taxon>Eukaryota</taxon>
        <taxon>Fungi</taxon>
        <taxon>Fungi incertae sedis</taxon>
        <taxon>Mucoromycota</taxon>
        <taxon>Mortierellomycotina</taxon>
        <taxon>Mortierellomycetes</taxon>
        <taxon>Mortierellales</taxon>
        <taxon>Mortierellaceae</taxon>
        <taxon>Linnemannia</taxon>
    </lineage>
</organism>
<keyword evidence="3" id="KW-1185">Reference proteome</keyword>
<evidence type="ECO:0000313" key="3">
    <source>
        <dbReference type="Proteomes" id="UP000748756"/>
    </source>
</evidence>
<keyword evidence="1" id="KW-1133">Transmembrane helix</keyword>
<dbReference type="OrthoDB" id="10525006at2759"/>
<evidence type="ECO:0000256" key="1">
    <source>
        <dbReference type="SAM" id="Phobius"/>
    </source>
</evidence>
<name>A0A9P5RM79_9FUNG</name>
<dbReference type="EMBL" id="JAAAUQ010001688">
    <property type="protein sequence ID" value="KAF9136021.1"/>
    <property type="molecule type" value="Genomic_DNA"/>
</dbReference>
<evidence type="ECO:0000313" key="2">
    <source>
        <dbReference type="EMBL" id="KAF9136021.1"/>
    </source>
</evidence>
<sequence>LMLPKTDPTANPLAFKAPITLVTTTKVTTSTIARTAFKSLHNRKQTRPTQTSGSLSKQMMFKFAPLAVVILALAAAAQAASVTFTGCHGQTSVQDLNNGQCYSTREWRRTDLCRVQSDYCILYSDSDCREAVADGSDIDARHVTSNDSIMCE</sequence>
<feature type="non-terminal residue" evidence="2">
    <location>
        <position position="152"/>
    </location>
</feature>
<dbReference type="AlphaFoldDB" id="A0A9P5RM79"/>
<reference evidence="2" key="1">
    <citation type="journal article" date="2020" name="Fungal Divers.">
        <title>Resolving the Mortierellaceae phylogeny through synthesis of multi-gene phylogenetics and phylogenomics.</title>
        <authorList>
            <person name="Vandepol N."/>
            <person name="Liber J."/>
            <person name="Desiro A."/>
            <person name="Na H."/>
            <person name="Kennedy M."/>
            <person name="Barry K."/>
            <person name="Grigoriev I.V."/>
            <person name="Miller A.N."/>
            <person name="O'Donnell K."/>
            <person name="Stajich J.E."/>
            <person name="Bonito G."/>
        </authorList>
    </citation>
    <scope>NUCLEOTIDE SEQUENCE</scope>
    <source>
        <strain evidence="2">NRRL 6426</strain>
    </source>
</reference>
<dbReference type="Proteomes" id="UP000748756">
    <property type="component" value="Unassembled WGS sequence"/>
</dbReference>